<dbReference type="EMBL" id="CP130318">
    <property type="protein sequence ID" value="WNQ09730.1"/>
    <property type="molecule type" value="Genomic_DNA"/>
</dbReference>
<keyword evidence="8" id="KW-1185">Reference proteome</keyword>
<evidence type="ECO:0000313" key="7">
    <source>
        <dbReference type="EMBL" id="WNQ09730.1"/>
    </source>
</evidence>
<name>A0AA96RBS8_9BACL</name>
<dbReference type="SUPFAM" id="SSF102712">
    <property type="entry name" value="JAB1/MPN domain"/>
    <property type="match status" value="1"/>
</dbReference>
<sequence length="146" mass="16174">MILTTPTVLAQVIAHCQQEWPQEACGLLLGSPNGGDVQVSAAEPLRNLSRDPRLHFLADPEAWIAFLYADRTEARSLVGLYHSHPTEPAVPSASDADSLWTFPAYWIVSLRNRDTPEVKGYRLEGASGQQKSPLVFREHSIRLIAD</sequence>
<dbReference type="GO" id="GO:0008270">
    <property type="term" value="F:zinc ion binding"/>
    <property type="evidence" value="ECO:0007669"/>
    <property type="project" value="TreeGrafter"/>
</dbReference>
<dbReference type="Proteomes" id="UP001305702">
    <property type="component" value="Chromosome"/>
</dbReference>
<evidence type="ECO:0000256" key="5">
    <source>
        <dbReference type="ARBA" id="ARBA00023049"/>
    </source>
</evidence>
<evidence type="ECO:0000313" key="8">
    <source>
        <dbReference type="Proteomes" id="UP001305702"/>
    </source>
</evidence>
<keyword evidence="3" id="KW-0378">Hydrolase</keyword>
<proteinExistence type="predicted"/>
<evidence type="ECO:0000256" key="1">
    <source>
        <dbReference type="ARBA" id="ARBA00022670"/>
    </source>
</evidence>
<dbReference type="InterPro" id="IPR051929">
    <property type="entry name" value="VirAsm_ModProt"/>
</dbReference>
<protein>
    <submittedName>
        <fullName evidence="7">M67 family metallopeptidase</fullName>
    </submittedName>
</protein>
<keyword evidence="4" id="KW-0862">Zinc</keyword>
<reference evidence="7 8" key="1">
    <citation type="submission" date="2022-02" db="EMBL/GenBank/DDBJ databases">
        <title>Paenibacillus sp. MBLB1776 Whole Genome Shotgun Sequencing.</title>
        <authorList>
            <person name="Hwang C.Y."/>
            <person name="Cho E.-S."/>
            <person name="Seo M.-J."/>
        </authorList>
    </citation>
    <scope>NUCLEOTIDE SEQUENCE [LARGE SCALE GENOMIC DNA]</scope>
    <source>
        <strain evidence="7 8">MBLB1776</strain>
    </source>
</reference>
<gene>
    <name evidence="7" type="ORF">MJA45_19145</name>
</gene>
<organism evidence="7 8">
    <name type="scientific">Paenibacillus aurantius</name>
    <dbReference type="NCBI Taxonomy" id="2918900"/>
    <lineage>
        <taxon>Bacteria</taxon>
        <taxon>Bacillati</taxon>
        <taxon>Bacillota</taxon>
        <taxon>Bacilli</taxon>
        <taxon>Bacillales</taxon>
        <taxon>Paenibacillaceae</taxon>
        <taxon>Paenibacillus</taxon>
    </lineage>
</organism>
<dbReference type="KEGG" id="paun:MJA45_19145"/>
<dbReference type="PANTHER" id="PTHR34858">
    <property type="entry name" value="CYSO-CYSTEINE PEPTIDASE"/>
    <property type="match status" value="1"/>
</dbReference>
<keyword evidence="1" id="KW-0645">Protease</keyword>
<dbReference type="SMART" id="SM00232">
    <property type="entry name" value="JAB_MPN"/>
    <property type="match status" value="1"/>
</dbReference>
<evidence type="ECO:0000256" key="3">
    <source>
        <dbReference type="ARBA" id="ARBA00022801"/>
    </source>
</evidence>
<dbReference type="PANTHER" id="PTHR34858:SF1">
    <property type="entry name" value="CYSO-CYSTEINE PEPTIDASE"/>
    <property type="match status" value="1"/>
</dbReference>
<evidence type="ECO:0000259" key="6">
    <source>
        <dbReference type="SMART" id="SM00232"/>
    </source>
</evidence>
<accession>A0AA96RBS8</accession>
<dbReference type="InterPro" id="IPR000555">
    <property type="entry name" value="JAMM/MPN+_dom"/>
</dbReference>
<evidence type="ECO:0000256" key="2">
    <source>
        <dbReference type="ARBA" id="ARBA00022723"/>
    </source>
</evidence>
<evidence type="ECO:0000256" key="4">
    <source>
        <dbReference type="ARBA" id="ARBA00022833"/>
    </source>
</evidence>
<dbReference type="GO" id="GO:0008235">
    <property type="term" value="F:metalloexopeptidase activity"/>
    <property type="evidence" value="ECO:0007669"/>
    <property type="project" value="TreeGrafter"/>
</dbReference>
<dbReference type="Pfam" id="PF14464">
    <property type="entry name" value="Prok-JAB"/>
    <property type="match status" value="1"/>
</dbReference>
<dbReference type="InterPro" id="IPR028090">
    <property type="entry name" value="JAB_dom_prok"/>
</dbReference>
<keyword evidence="5" id="KW-0482">Metalloprotease</keyword>
<keyword evidence="2" id="KW-0479">Metal-binding</keyword>
<dbReference type="Gene3D" id="3.40.140.10">
    <property type="entry name" value="Cytidine Deaminase, domain 2"/>
    <property type="match status" value="1"/>
</dbReference>
<feature type="domain" description="JAB1/MPN/MOV34 metalloenzyme" evidence="6">
    <location>
        <begin position="1"/>
        <end position="126"/>
    </location>
</feature>
<dbReference type="GO" id="GO:0006508">
    <property type="term" value="P:proteolysis"/>
    <property type="evidence" value="ECO:0007669"/>
    <property type="project" value="UniProtKB-KW"/>
</dbReference>
<dbReference type="AlphaFoldDB" id="A0AA96RBS8"/>
<dbReference type="RefSeq" id="WP_315603504.1">
    <property type="nucleotide sequence ID" value="NZ_CP130318.1"/>
</dbReference>
<dbReference type="CDD" id="cd08070">
    <property type="entry name" value="MPN_like"/>
    <property type="match status" value="1"/>
</dbReference>